<keyword evidence="3" id="KW-1185">Reference proteome</keyword>
<name>A0A0X3TDE5_9RHOB</name>
<protein>
    <submittedName>
        <fullName evidence="2">Uncharacterized protein</fullName>
    </submittedName>
</protein>
<dbReference type="Proteomes" id="UP000053791">
    <property type="component" value="Unassembled WGS sequence"/>
</dbReference>
<sequence>MADVKRLGPTRRQVAFAVVALVVFLWPLQVISIFLLTVIALLVSYWTLGHERSAEVGEQAMGWLQARYPAAASRLRQGMARYGRAACALVERLPERWTEGLYLPDFEPPAEPPEKMQLDPFERLLKDRQKGAK</sequence>
<reference evidence="2 3" key="1">
    <citation type="submission" date="2015-12" db="EMBL/GenBank/DDBJ databases">
        <authorList>
            <person name="Shamseldin A."/>
            <person name="Moawad H."/>
            <person name="Abd El-Rahim W.M."/>
            <person name="Sadowsky M.J."/>
        </authorList>
    </citation>
    <scope>NUCLEOTIDE SEQUENCE [LARGE SCALE GENOMIC DNA]</scope>
    <source>
        <strain evidence="2 3">ZGT118</strain>
    </source>
</reference>
<keyword evidence="1" id="KW-1133">Transmembrane helix</keyword>
<accession>A0A0X3TDE5</accession>
<proteinExistence type="predicted"/>
<evidence type="ECO:0000313" key="3">
    <source>
        <dbReference type="Proteomes" id="UP000053791"/>
    </source>
</evidence>
<evidence type="ECO:0000313" key="2">
    <source>
        <dbReference type="EMBL" id="KUJ73703.1"/>
    </source>
</evidence>
<dbReference type="AlphaFoldDB" id="A0A0X3TDE5"/>
<evidence type="ECO:0000256" key="1">
    <source>
        <dbReference type="SAM" id="Phobius"/>
    </source>
</evidence>
<organism evidence="2 3">
    <name type="scientific">Ruegeria marisrubri</name>
    <dbReference type="NCBI Taxonomy" id="1685379"/>
    <lineage>
        <taxon>Bacteria</taxon>
        <taxon>Pseudomonadati</taxon>
        <taxon>Pseudomonadota</taxon>
        <taxon>Alphaproteobacteria</taxon>
        <taxon>Rhodobacterales</taxon>
        <taxon>Roseobacteraceae</taxon>
        <taxon>Ruegeria</taxon>
    </lineage>
</organism>
<keyword evidence="1" id="KW-0812">Transmembrane</keyword>
<feature type="transmembrane region" description="Helical" evidence="1">
    <location>
        <begin position="14"/>
        <end position="43"/>
    </location>
</feature>
<dbReference type="EMBL" id="LQBQ01000037">
    <property type="protein sequence ID" value="KUJ73703.1"/>
    <property type="molecule type" value="Genomic_DNA"/>
</dbReference>
<gene>
    <name evidence="2" type="ORF">AVO45_14020</name>
</gene>
<keyword evidence="1" id="KW-0472">Membrane</keyword>
<comment type="caution">
    <text evidence="2">The sequence shown here is derived from an EMBL/GenBank/DDBJ whole genome shotgun (WGS) entry which is preliminary data.</text>
</comment>